<organism evidence="1 2">
    <name type="scientific">Penicillium canescens</name>
    <dbReference type="NCBI Taxonomy" id="5083"/>
    <lineage>
        <taxon>Eukaryota</taxon>
        <taxon>Fungi</taxon>
        <taxon>Dikarya</taxon>
        <taxon>Ascomycota</taxon>
        <taxon>Pezizomycotina</taxon>
        <taxon>Eurotiomycetes</taxon>
        <taxon>Eurotiomycetidae</taxon>
        <taxon>Eurotiales</taxon>
        <taxon>Aspergillaceae</taxon>
        <taxon>Penicillium</taxon>
    </lineage>
</organism>
<sequence>MMRLIVTATAVITGSSVVYFYVFHQRLASTVQHKAYRGTLSASTKPTGIESVPDSVFTDQYVTLSDSSSKSIPRCSLPGNESTELLFKRLVRRNMTAFSRFPQALMLKMASKTQEERDSFKRSHIASLDFKEGDLVCGVYRVKVRQENKVEFEIQLKTMDFVNGRLAISCQEKGDMIMFTSETVMWRKADESRRMPLERPVLRWMHETAAMWLIDSGVRYLMDLET</sequence>
<reference evidence="1" key="1">
    <citation type="journal article" date="2023" name="IMA Fungus">
        <title>Comparative genomic study of the Penicillium genus elucidates a diverse pangenome and 15 lateral gene transfer events.</title>
        <authorList>
            <person name="Petersen C."/>
            <person name="Sorensen T."/>
            <person name="Nielsen M.R."/>
            <person name="Sondergaard T.E."/>
            <person name="Sorensen J.L."/>
            <person name="Fitzpatrick D.A."/>
            <person name="Frisvad J.C."/>
            <person name="Nielsen K.L."/>
        </authorList>
    </citation>
    <scope>NUCLEOTIDE SEQUENCE</scope>
    <source>
        <strain evidence="1">IBT 15450</strain>
    </source>
</reference>
<comment type="caution">
    <text evidence="1">The sequence shown here is derived from an EMBL/GenBank/DDBJ whole genome shotgun (WGS) entry which is preliminary data.</text>
</comment>
<keyword evidence="2" id="KW-1185">Reference proteome</keyword>
<reference evidence="1" key="2">
    <citation type="submission" date="2023-01" db="EMBL/GenBank/DDBJ databases">
        <authorList>
            <person name="Petersen C."/>
        </authorList>
    </citation>
    <scope>NUCLEOTIDE SEQUENCE</scope>
    <source>
        <strain evidence="1">IBT 15450</strain>
    </source>
</reference>
<dbReference type="AlphaFoldDB" id="A0AAD6INL1"/>
<protein>
    <submittedName>
        <fullName evidence="1">Uncharacterized protein</fullName>
    </submittedName>
</protein>
<dbReference type="EMBL" id="JAQJZL010000001">
    <property type="protein sequence ID" value="KAJ6057675.1"/>
    <property type="molecule type" value="Genomic_DNA"/>
</dbReference>
<gene>
    <name evidence="1" type="ORF">N7460_000949</name>
</gene>
<evidence type="ECO:0000313" key="2">
    <source>
        <dbReference type="Proteomes" id="UP001219568"/>
    </source>
</evidence>
<name>A0AAD6INL1_PENCN</name>
<accession>A0AAD6INL1</accession>
<proteinExistence type="predicted"/>
<evidence type="ECO:0000313" key="1">
    <source>
        <dbReference type="EMBL" id="KAJ6057675.1"/>
    </source>
</evidence>
<dbReference type="Proteomes" id="UP001219568">
    <property type="component" value="Unassembled WGS sequence"/>
</dbReference>